<accession>A0ACB8TP07</accession>
<reference evidence="1" key="1">
    <citation type="journal article" date="2021" name="Environ. Microbiol.">
        <title>Gene family expansions and transcriptome signatures uncover fungal adaptations to wood decay.</title>
        <authorList>
            <person name="Hage H."/>
            <person name="Miyauchi S."/>
            <person name="Viragh M."/>
            <person name="Drula E."/>
            <person name="Min B."/>
            <person name="Chaduli D."/>
            <person name="Navarro D."/>
            <person name="Favel A."/>
            <person name="Norest M."/>
            <person name="Lesage-Meessen L."/>
            <person name="Balint B."/>
            <person name="Merenyi Z."/>
            <person name="de Eugenio L."/>
            <person name="Morin E."/>
            <person name="Martinez A.T."/>
            <person name="Baldrian P."/>
            <person name="Stursova M."/>
            <person name="Martinez M.J."/>
            <person name="Novotny C."/>
            <person name="Magnuson J.K."/>
            <person name="Spatafora J.W."/>
            <person name="Maurice S."/>
            <person name="Pangilinan J."/>
            <person name="Andreopoulos W."/>
            <person name="LaButti K."/>
            <person name="Hundley H."/>
            <person name="Na H."/>
            <person name="Kuo A."/>
            <person name="Barry K."/>
            <person name="Lipzen A."/>
            <person name="Henrissat B."/>
            <person name="Riley R."/>
            <person name="Ahrendt S."/>
            <person name="Nagy L.G."/>
            <person name="Grigoriev I.V."/>
            <person name="Martin F."/>
            <person name="Rosso M.N."/>
        </authorList>
    </citation>
    <scope>NUCLEOTIDE SEQUENCE</scope>
    <source>
        <strain evidence="1">CBS 384.51</strain>
    </source>
</reference>
<comment type="caution">
    <text evidence="1">The sequence shown here is derived from an EMBL/GenBank/DDBJ whole genome shotgun (WGS) entry which is preliminary data.</text>
</comment>
<dbReference type="Proteomes" id="UP001055072">
    <property type="component" value="Unassembled WGS sequence"/>
</dbReference>
<protein>
    <submittedName>
        <fullName evidence="1">Uncharacterized protein</fullName>
    </submittedName>
</protein>
<gene>
    <name evidence="1" type="ORF">BDY19DRAFT_910392</name>
</gene>
<sequence>MLMLTSGFLKGNIRDSAKPYDPLVPLVSIAENSKFDAGFYLLGFMSCGTSNEDEIDNDSDSSQHTHTVREGLVLFPSAMLYWLRTFGETDAQTLENSHGWRRVRLGPRKACFTRSIETIAQFHQINTSTTTTTTHRQSQWVPGLATRSNDATIELVTIPAPHCWGSASSRTAVDRIPMPYYARAVFLPAFEIRDGIEPTGELRVSGVVRADHFTYTIKAILDVELLELPVSR</sequence>
<evidence type="ECO:0000313" key="2">
    <source>
        <dbReference type="Proteomes" id="UP001055072"/>
    </source>
</evidence>
<name>A0ACB8TP07_9APHY</name>
<proteinExistence type="predicted"/>
<dbReference type="EMBL" id="MU274955">
    <property type="protein sequence ID" value="KAI0083702.1"/>
    <property type="molecule type" value="Genomic_DNA"/>
</dbReference>
<organism evidence="1 2">
    <name type="scientific">Irpex rosettiformis</name>
    <dbReference type="NCBI Taxonomy" id="378272"/>
    <lineage>
        <taxon>Eukaryota</taxon>
        <taxon>Fungi</taxon>
        <taxon>Dikarya</taxon>
        <taxon>Basidiomycota</taxon>
        <taxon>Agaricomycotina</taxon>
        <taxon>Agaricomycetes</taxon>
        <taxon>Polyporales</taxon>
        <taxon>Irpicaceae</taxon>
        <taxon>Irpex</taxon>
    </lineage>
</organism>
<evidence type="ECO:0000313" key="1">
    <source>
        <dbReference type="EMBL" id="KAI0083702.1"/>
    </source>
</evidence>
<keyword evidence="2" id="KW-1185">Reference proteome</keyword>